<keyword evidence="4" id="KW-0349">Heme</keyword>
<evidence type="ECO:0000256" key="4">
    <source>
        <dbReference type="PIRSR" id="PIRSR619791-2"/>
    </source>
</evidence>
<evidence type="ECO:0008006" key="8">
    <source>
        <dbReference type="Google" id="ProtNLM"/>
    </source>
</evidence>
<dbReference type="GO" id="GO:0005576">
    <property type="term" value="C:extracellular region"/>
    <property type="evidence" value="ECO:0007669"/>
    <property type="project" value="UniProtKB-SubCell"/>
</dbReference>
<keyword evidence="3" id="KW-0325">Glycoprotein</keyword>
<evidence type="ECO:0000256" key="3">
    <source>
        <dbReference type="ARBA" id="ARBA00023180"/>
    </source>
</evidence>
<dbReference type="Gene3D" id="1.10.640.10">
    <property type="entry name" value="Haem peroxidase domain superfamily, animal type"/>
    <property type="match status" value="2"/>
</dbReference>
<dbReference type="SUPFAM" id="SSF48113">
    <property type="entry name" value="Heme-dependent peroxidases"/>
    <property type="match status" value="1"/>
</dbReference>
<dbReference type="GO" id="GO:0006979">
    <property type="term" value="P:response to oxidative stress"/>
    <property type="evidence" value="ECO:0007669"/>
    <property type="project" value="InterPro"/>
</dbReference>
<dbReference type="PANTHER" id="PTHR11475">
    <property type="entry name" value="OXIDASE/PEROXIDASE"/>
    <property type="match status" value="1"/>
</dbReference>
<feature type="signal peptide" evidence="5">
    <location>
        <begin position="1"/>
        <end position="22"/>
    </location>
</feature>
<dbReference type="InterPro" id="IPR019791">
    <property type="entry name" value="Haem_peroxidase_animal"/>
</dbReference>
<keyword evidence="4" id="KW-0408">Iron</keyword>
<reference evidence="6" key="1">
    <citation type="submission" date="2023-01" db="EMBL/GenBank/DDBJ databases">
        <title>Genome assembly of the deep-sea coral Lophelia pertusa.</title>
        <authorList>
            <person name="Herrera S."/>
            <person name="Cordes E."/>
        </authorList>
    </citation>
    <scope>NUCLEOTIDE SEQUENCE</scope>
    <source>
        <strain evidence="6">USNM1676648</strain>
        <tissue evidence="6">Polyp</tissue>
    </source>
</reference>
<sequence length="577" mass="65340">MTGRFLNGVVLVLVLGLGLTQSSHVINDPYQFENEMKRIDDMKNEMKLDEVNVRSLDNKQLQADVNQQQIDGILKIYEASVTECKREAKMKIEKSIEKARNRLRGISKRHYQDLIHLKKSFASNEDLTEALRSEMCSACAFEKVCENPLALTLLGVDTNLGNAAQRRQCKATILTLAATLFPESPKMSEKCDEDAPFRTINGKCNNLKNPYFGAVGGELQRLVVPDYGDCVSTLRRARNGDELPNARNVSRFVHDGNDETERPESNRLTHLAMNFAQFLDHDVTLVEAQGLECEPDNESPECINIEVPADDVSFTEREVNFFELERDAPHRPSEECKLIPRGHSNTITAFIDTSNVTAQAKRRPCFAAGDERANENQEEIFQETRRILGAVFQVIVYKEFLPLVLSKETIRENELELLSGKTCFKDYDPTLNAQMFQAFSTAAYRFGHSLIRDTFSRLSQNGFEHNYNDYKSEFLPIPVLDFGNPTYIYDKGQGGLDAIYRGLVDDSASKLDGLLSSSVQLELSRGEGDLADLLAINIERAREHGVPGYVEYHNNVCRIRPRIRDFDDLKLLAFPTW</sequence>
<organism evidence="6 7">
    <name type="scientific">Desmophyllum pertusum</name>
    <dbReference type="NCBI Taxonomy" id="174260"/>
    <lineage>
        <taxon>Eukaryota</taxon>
        <taxon>Metazoa</taxon>
        <taxon>Cnidaria</taxon>
        <taxon>Anthozoa</taxon>
        <taxon>Hexacorallia</taxon>
        <taxon>Scleractinia</taxon>
        <taxon>Caryophylliina</taxon>
        <taxon>Caryophylliidae</taxon>
        <taxon>Desmophyllum</taxon>
    </lineage>
</organism>
<dbReference type="PANTHER" id="PTHR11475:SF4">
    <property type="entry name" value="CHORION PEROXIDASE"/>
    <property type="match status" value="1"/>
</dbReference>
<evidence type="ECO:0000256" key="5">
    <source>
        <dbReference type="SAM" id="SignalP"/>
    </source>
</evidence>
<keyword evidence="7" id="KW-1185">Reference proteome</keyword>
<feature type="chain" id="PRO_5040948597" description="Peroxidase" evidence="5">
    <location>
        <begin position="23"/>
        <end position="577"/>
    </location>
</feature>
<feature type="binding site" description="axial binding residue" evidence="4">
    <location>
        <position position="448"/>
    </location>
    <ligand>
        <name>heme b</name>
        <dbReference type="ChEBI" id="CHEBI:60344"/>
    </ligand>
    <ligandPart>
        <name>Fe</name>
        <dbReference type="ChEBI" id="CHEBI:18248"/>
    </ligandPart>
</feature>
<keyword evidence="2" id="KW-0964">Secreted</keyword>
<protein>
    <recommendedName>
        <fullName evidence="8">Peroxidase</fullName>
    </recommendedName>
</protein>
<dbReference type="InterPro" id="IPR010255">
    <property type="entry name" value="Haem_peroxidase_sf"/>
</dbReference>
<dbReference type="Proteomes" id="UP001163046">
    <property type="component" value="Unassembled WGS sequence"/>
</dbReference>
<dbReference type="InterPro" id="IPR037120">
    <property type="entry name" value="Haem_peroxidase_sf_animal"/>
</dbReference>
<dbReference type="GO" id="GO:0020037">
    <property type="term" value="F:heme binding"/>
    <property type="evidence" value="ECO:0007669"/>
    <property type="project" value="InterPro"/>
</dbReference>
<dbReference type="Pfam" id="PF03098">
    <property type="entry name" value="An_peroxidase"/>
    <property type="match status" value="2"/>
</dbReference>
<proteinExistence type="predicted"/>
<dbReference type="AlphaFoldDB" id="A0A9X0CSR8"/>
<evidence type="ECO:0000256" key="1">
    <source>
        <dbReference type="ARBA" id="ARBA00004613"/>
    </source>
</evidence>
<dbReference type="PRINTS" id="PR00457">
    <property type="entry name" value="ANPEROXIDASE"/>
</dbReference>
<evidence type="ECO:0000256" key="2">
    <source>
        <dbReference type="ARBA" id="ARBA00022525"/>
    </source>
</evidence>
<comment type="subcellular location">
    <subcellularLocation>
        <location evidence="1">Secreted</location>
    </subcellularLocation>
</comment>
<gene>
    <name evidence="6" type="ORF">OS493_009496</name>
</gene>
<keyword evidence="5" id="KW-0732">Signal</keyword>
<evidence type="ECO:0000313" key="6">
    <source>
        <dbReference type="EMBL" id="KAJ7374156.1"/>
    </source>
</evidence>
<dbReference type="EMBL" id="MU826829">
    <property type="protein sequence ID" value="KAJ7374156.1"/>
    <property type="molecule type" value="Genomic_DNA"/>
</dbReference>
<name>A0A9X0CSR8_9CNID</name>
<dbReference type="GO" id="GO:0004601">
    <property type="term" value="F:peroxidase activity"/>
    <property type="evidence" value="ECO:0007669"/>
    <property type="project" value="InterPro"/>
</dbReference>
<dbReference type="OrthoDB" id="823504at2759"/>
<evidence type="ECO:0000313" key="7">
    <source>
        <dbReference type="Proteomes" id="UP001163046"/>
    </source>
</evidence>
<accession>A0A9X0CSR8</accession>
<comment type="caution">
    <text evidence="6">The sequence shown here is derived from an EMBL/GenBank/DDBJ whole genome shotgun (WGS) entry which is preliminary data.</text>
</comment>
<dbReference type="PROSITE" id="PS50292">
    <property type="entry name" value="PEROXIDASE_3"/>
    <property type="match status" value="1"/>
</dbReference>
<dbReference type="GO" id="GO:0046872">
    <property type="term" value="F:metal ion binding"/>
    <property type="evidence" value="ECO:0007669"/>
    <property type="project" value="UniProtKB-KW"/>
</dbReference>
<keyword evidence="4" id="KW-0479">Metal-binding</keyword>